<feature type="domain" description="DUF6594" evidence="3">
    <location>
        <begin position="37"/>
        <end position="161"/>
    </location>
</feature>
<dbReference type="PANTHER" id="PTHR34502:SF5">
    <property type="entry name" value="DUF6594 DOMAIN-CONTAINING PROTEIN"/>
    <property type="match status" value="1"/>
</dbReference>
<reference evidence="4" key="1">
    <citation type="journal article" date="2023" name="Mol. Phylogenet. Evol.">
        <title>Genome-scale phylogeny and comparative genomics of the fungal order Sordariales.</title>
        <authorList>
            <person name="Hensen N."/>
            <person name="Bonometti L."/>
            <person name="Westerberg I."/>
            <person name="Brannstrom I.O."/>
            <person name="Guillou S."/>
            <person name="Cros-Aarteil S."/>
            <person name="Calhoun S."/>
            <person name="Haridas S."/>
            <person name="Kuo A."/>
            <person name="Mondo S."/>
            <person name="Pangilinan J."/>
            <person name="Riley R."/>
            <person name="LaButti K."/>
            <person name="Andreopoulos B."/>
            <person name="Lipzen A."/>
            <person name="Chen C."/>
            <person name="Yan M."/>
            <person name="Daum C."/>
            <person name="Ng V."/>
            <person name="Clum A."/>
            <person name="Steindorff A."/>
            <person name="Ohm R.A."/>
            <person name="Martin F."/>
            <person name="Silar P."/>
            <person name="Natvig D.O."/>
            <person name="Lalanne C."/>
            <person name="Gautier V."/>
            <person name="Ament-Velasquez S.L."/>
            <person name="Kruys A."/>
            <person name="Hutchinson M.I."/>
            <person name="Powell A.J."/>
            <person name="Barry K."/>
            <person name="Miller A.N."/>
            <person name="Grigoriev I.V."/>
            <person name="Debuchy R."/>
            <person name="Gladieux P."/>
            <person name="Hiltunen Thoren M."/>
            <person name="Johannesson H."/>
        </authorList>
    </citation>
    <scope>NUCLEOTIDE SEQUENCE</scope>
    <source>
        <strain evidence="4">CBS 315.58</strain>
    </source>
</reference>
<feature type="non-terminal residue" evidence="4">
    <location>
        <position position="1"/>
    </location>
</feature>
<evidence type="ECO:0000259" key="3">
    <source>
        <dbReference type="Pfam" id="PF20237"/>
    </source>
</evidence>
<dbReference type="Proteomes" id="UP001303160">
    <property type="component" value="Unassembled WGS sequence"/>
</dbReference>
<evidence type="ECO:0000313" key="5">
    <source>
        <dbReference type="Proteomes" id="UP001303160"/>
    </source>
</evidence>
<proteinExistence type="predicted"/>
<gene>
    <name evidence="4" type="ORF">QBC40DRAFT_286026</name>
</gene>
<dbReference type="EMBL" id="MU863969">
    <property type="protein sequence ID" value="KAK4197119.1"/>
    <property type="molecule type" value="Genomic_DNA"/>
</dbReference>
<sequence length="174" mass="18695">IACLTSIGWLTTCRSVAVDPSCGLLVVCRVTDATVLEDLTSLAVPSEEQSFTNSFTVGLVHLYHKFIGRHIHTADKREFLPNTIRYTNEGIFRVLKLLCTLVASLLPVLGIFVLNRIKTMESRIGAVAAFTALFSFSLSLLTSAHVKDVFAATAAFAAVLVVFVGTTDISSSAA</sequence>
<dbReference type="AlphaFoldDB" id="A0AAN6XAH4"/>
<accession>A0AAN6XAH4</accession>
<evidence type="ECO:0000313" key="4">
    <source>
        <dbReference type="EMBL" id="KAK4197119.1"/>
    </source>
</evidence>
<feature type="signal peptide" evidence="2">
    <location>
        <begin position="1"/>
        <end position="15"/>
    </location>
</feature>
<keyword evidence="5" id="KW-1185">Reference proteome</keyword>
<name>A0AAN6XAH4_9PEZI</name>
<keyword evidence="1" id="KW-0472">Membrane</keyword>
<dbReference type="PANTHER" id="PTHR34502">
    <property type="entry name" value="DUF6594 DOMAIN-CONTAINING PROTEIN-RELATED"/>
    <property type="match status" value="1"/>
</dbReference>
<dbReference type="InterPro" id="IPR046529">
    <property type="entry name" value="DUF6594"/>
</dbReference>
<feature type="chain" id="PRO_5042820712" description="DUF6594 domain-containing protein" evidence="2">
    <location>
        <begin position="16"/>
        <end position="174"/>
    </location>
</feature>
<comment type="caution">
    <text evidence="4">The sequence shown here is derived from an EMBL/GenBank/DDBJ whole genome shotgun (WGS) entry which is preliminary data.</text>
</comment>
<reference evidence="4" key="2">
    <citation type="submission" date="2023-05" db="EMBL/GenBank/DDBJ databases">
        <authorList>
            <consortium name="Lawrence Berkeley National Laboratory"/>
            <person name="Steindorff A."/>
            <person name="Hensen N."/>
            <person name="Bonometti L."/>
            <person name="Westerberg I."/>
            <person name="Brannstrom I.O."/>
            <person name="Guillou S."/>
            <person name="Cros-Aarteil S."/>
            <person name="Calhoun S."/>
            <person name="Haridas S."/>
            <person name="Kuo A."/>
            <person name="Mondo S."/>
            <person name="Pangilinan J."/>
            <person name="Riley R."/>
            <person name="Labutti K."/>
            <person name="Andreopoulos B."/>
            <person name="Lipzen A."/>
            <person name="Chen C."/>
            <person name="Yanf M."/>
            <person name="Daum C."/>
            <person name="Ng V."/>
            <person name="Clum A."/>
            <person name="Ohm R."/>
            <person name="Martin F."/>
            <person name="Silar P."/>
            <person name="Natvig D."/>
            <person name="Lalanne C."/>
            <person name="Gautier V."/>
            <person name="Ament-Velasquez S.L."/>
            <person name="Kruys A."/>
            <person name="Hutchinson M.I."/>
            <person name="Powell A.J."/>
            <person name="Barry K."/>
            <person name="Miller A.N."/>
            <person name="Grigoriev I.V."/>
            <person name="Debuchy R."/>
            <person name="Gladieux P."/>
            <person name="Thoren M.H."/>
            <person name="Johannesson H."/>
        </authorList>
    </citation>
    <scope>NUCLEOTIDE SEQUENCE</scope>
    <source>
        <strain evidence="4">CBS 315.58</strain>
    </source>
</reference>
<dbReference type="Pfam" id="PF20237">
    <property type="entry name" value="DUF6594"/>
    <property type="match status" value="1"/>
</dbReference>
<evidence type="ECO:0000256" key="1">
    <source>
        <dbReference type="SAM" id="Phobius"/>
    </source>
</evidence>
<evidence type="ECO:0000256" key="2">
    <source>
        <dbReference type="SAM" id="SignalP"/>
    </source>
</evidence>
<feature type="transmembrane region" description="Helical" evidence="1">
    <location>
        <begin position="150"/>
        <end position="169"/>
    </location>
</feature>
<organism evidence="4 5">
    <name type="scientific">Triangularia verruculosa</name>
    <dbReference type="NCBI Taxonomy" id="2587418"/>
    <lineage>
        <taxon>Eukaryota</taxon>
        <taxon>Fungi</taxon>
        <taxon>Dikarya</taxon>
        <taxon>Ascomycota</taxon>
        <taxon>Pezizomycotina</taxon>
        <taxon>Sordariomycetes</taxon>
        <taxon>Sordariomycetidae</taxon>
        <taxon>Sordariales</taxon>
        <taxon>Podosporaceae</taxon>
        <taxon>Triangularia</taxon>
    </lineage>
</organism>
<keyword evidence="1" id="KW-0812">Transmembrane</keyword>
<keyword evidence="1" id="KW-1133">Transmembrane helix</keyword>
<feature type="transmembrane region" description="Helical" evidence="1">
    <location>
        <begin position="126"/>
        <end position="144"/>
    </location>
</feature>
<protein>
    <recommendedName>
        <fullName evidence="3">DUF6594 domain-containing protein</fullName>
    </recommendedName>
</protein>
<keyword evidence="2" id="KW-0732">Signal</keyword>
<feature type="transmembrane region" description="Helical" evidence="1">
    <location>
        <begin position="90"/>
        <end position="114"/>
    </location>
</feature>